<protein>
    <submittedName>
        <fullName evidence="2">Uncharacterized protein</fullName>
    </submittedName>
</protein>
<feature type="region of interest" description="Disordered" evidence="1">
    <location>
        <begin position="1"/>
        <end position="33"/>
    </location>
</feature>
<reference evidence="2 3" key="1">
    <citation type="submission" date="2024-05" db="EMBL/GenBank/DDBJ databases">
        <title>Haplotype-resolved chromosome-level genome assembly of Huyou (Citrus changshanensis).</title>
        <authorList>
            <person name="Miao C."/>
            <person name="Chen W."/>
            <person name="Wu Y."/>
            <person name="Wang L."/>
            <person name="Zhao S."/>
            <person name="Grierson D."/>
            <person name="Xu C."/>
            <person name="Chen K."/>
        </authorList>
    </citation>
    <scope>NUCLEOTIDE SEQUENCE [LARGE SCALE GENOMIC DNA]</scope>
    <source>
        <strain evidence="2">01-14</strain>
        <tissue evidence="2">Leaf</tissue>
    </source>
</reference>
<sequence length="137" mass="15110">MNPMAVCKEPRDASEESRKQQSQTAASRTEPAINSTHPICFADNFSINLTIHTPYFHDMTERNQIYPSQVPKFVISGSGGNSVQGLQPRLVRVVVLKSQMGEDEVARREAIGDEVLVADGVVSFVRNRRVGCTSLCC</sequence>
<keyword evidence="3" id="KW-1185">Reference proteome</keyword>
<evidence type="ECO:0000313" key="2">
    <source>
        <dbReference type="EMBL" id="KAK9200036.1"/>
    </source>
</evidence>
<comment type="caution">
    <text evidence="2">The sequence shown here is derived from an EMBL/GenBank/DDBJ whole genome shotgun (WGS) entry which is preliminary data.</text>
</comment>
<feature type="compositionally biased region" description="Basic and acidic residues" evidence="1">
    <location>
        <begin position="8"/>
        <end position="19"/>
    </location>
</feature>
<proteinExistence type="predicted"/>
<evidence type="ECO:0000256" key="1">
    <source>
        <dbReference type="SAM" id="MobiDB-lite"/>
    </source>
</evidence>
<accession>A0AAP0MBE8</accession>
<name>A0AAP0MBE8_9ROSI</name>
<feature type="compositionally biased region" description="Polar residues" evidence="1">
    <location>
        <begin position="20"/>
        <end position="33"/>
    </location>
</feature>
<dbReference type="Proteomes" id="UP001428341">
    <property type="component" value="Unassembled WGS sequence"/>
</dbReference>
<dbReference type="EMBL" id="JBCGBO010000005">
    <property type="protein sequence ID" value="KAK9200036.1"/>
    <property type="molecule type" value="Genomic_DNA"/>
</dbReference>
<dbReference type="AlphaFoldDB" id="A0AAP0MBE8"/>
<organism evidence="2 3">
    <name type="scientific">Citrus x changshan-huyou</name>
    <dbReference type="NCBI Taxonomy" id="2935761"/>
    <lineage>
        <taxon>Eukaryota</taxon>
        <taxon>Viridiplantae</taxon>
        <taxon>Streptophyta</taxon>
        <taxon>Embryophyta</taxon>
        <taxon>Tracheophyta</taxon>
        <taxon>Spermatophyta</taxon>
        <taxon>Magnoliopsida</taxon>
        <taxon>eudicotyledons</taxon>
        <taxon>Gunneridae</taxon>
        <taxon>Pentapetalae</taxon>
        <taxon>rosids</taxon>
        <taxon>malvids</taxon>
        <taxon>Sapindales</taxon>
        <taxon>Rutaceae</taxon>
        <taxon>Aurantioideae</taxon>
        <taxon>Citrus</taxon>
    </lineage>
</organism>
<evidence type="ECO:0000313" key="3">
    <source>
        <dbReference type="Proteomes" id="UP001428341"/>
    </source>
</evidence>
<gene>
    <name evidence="2" type="ORF">WN944_015231</name>
</gene>